<dbReference type="Pfam" id="PF04069">
    <property type="entry name" value="OpuAC"/>
    <property type="match status" value="1"/>
</dbReference>
<dbReference type="EMBL" id="KE504143">
    <property type="protein sequence ID" value="EPT01308.1"/>
    <property type="molecule type" value="Genomic_DNA"/>
</dbReference>
<dbReference type="HOGENOM" id="CLU_008673_1_2_1"/>
<reference evidence="2 3" key="1">
    <citation type="journal article" date="2012" name="Science">
        <title>The Paleozoic origin of enzymatic lignin decomposition reconstructed from 31 fungal genomes.</title>
        <authorList>
            <person name="Floudas D."/>
            <person name="Binder M."/>
            <person name="Riley R."/>
            <person name="Barry K."/>
            <person name="Blanchette R.A."/>
            <person name="Henrissat B."/>
            <person name="Martinez A.T."/>
            <person name="Otillar R."/>
            <person name="Spatafora J.W."/>
            <person name="Yadav J.S."/>
            <person name="Aerts A."/>
            <person name="Benoit I."/>
            <person name="Boyd A."/>
            <person name="Carlson A."/>
            <person name="Copeland A."/>
            <person name="Coutinho P.M."/>
            <person name="de Vries R.P."/>
            <person name="Ferreira P."/>
            <person name="Findley K."/>
            <person name="Foster B."/>
            <person name="Gaskell J."/>
            <person name="Glotzer D."/>
            <person name="Gorecki P."/>
            <person name="Heitman J."/>
            <person name="Hesse C."/>
            <person name="Hori C."/>
            <person name="Igarashi K."/>
            <person name="Jurgens J.A."/>
            <person name="Kallen N."/>
            <person name="Kersten P."/>
            <person name="Kohler A."/>
            <person name="Kuees U."/>
            <person name="Kumar T.K.A."/>
            <person name="Kuo A."/>
            <person name="LaButti K."/>
            <person name="Larrondo L.F."/>
            <person name="Lindquist E."/>
            <person name="Ling A."/>
            <person name="Lombard V."/>
            <person name="Lucas S."/>
            <person name="Lundell T."/>
            <person name="Martin R."/>
            <person name="McLaughlin D.J."/>
            <person name="Morgenstern I."/>
            <person name="Morin E."/>
            <person name="Murat C."/>
            <person name="Nagy L.G."/>
            <person name="Nolan M."/>
            <person name="Ohm R.A."/>
            <person name="Patyshakuliyeva A."/>
            <person name="Rokas A."/>
            <person name="Ruiz-Duenas F.J."/>
            <person name="Sabat G."/>
            <person name="Salamov A."/>
            <person name="Samejima M."/>
            <person name="Schmutz J."/>
            <person name="Slot J.C."/>
            <person name="St John F."/>
            <person name="Stenlid J."/>
            <person name="Sun H."/>
            <person name="Sun S."/>
            <person name="Syed K."/>
            <person name="Tsang A."/>
            <person name="Wiebenga A."/>
            <person name="Young D."/>
            <person name="Pisabarro A."/>
            <person name="Eastwood D.C."/>
            <person name="Martin F."/>
            <person name="Cullen D."/>
            <person name="Grigoriev I.V."/>
            <person name="Hibbett D.S."/>
        </authorList>
    </citation>
    <scope>NUCLEOTIDE SEQUENCE</scope>
    <source>
        <strain evidence="3">FP-58527</strain>
    </source>
</reference>
<organism evidence="2 3">
    <name type="scientific">Fomitopsis schrenkii</name>
    <name type="common">Brown rot fungus</name>
    <dbReference type="NCBI Taxonomy" id="2126942"/>
    <lineage>
        <taxon>Eukaryota</taxon>
        <taxon>Fungi</taxon>
        <taxon>Dikarya</taxon>
        <taxon>Basidiomycota</taxon>
        <taxon>Agaricomycotina</taxon>
        <taxon>Agaricomycetes</taxon>
        <taxon>Polyporales</taxon>
        <taxon>Fomitopsis</taxon>
    </lineage>
</organism>
<feature type="domain" description="ABC-type glycine betaine transport system substrate-binding" evidence="1">
    <location>
        <begin position="7"/>
        <end position="262"/>
    </location>
</feature>
<dbReference type="Gene3D" id="3.40.190.10">
    <property type="entry name" value="Periplasmic binding protein-like II"/>
    <property type="match status" value="1"/>
</dbReference>
<dbReference type="OrthoDB" id="2771528at2759"/>
<dbReference type="STRING" id="743788.S8E9K4"/>
<dbReference type="GO" id="GO:0043190">
    <property type="term" value="C:ATP-binding cassette (ABC) transporter complex"/>
    <property type="evidence" value="ECO:0007669"/>
    <property type="project" value="InterPro"/>
</dbReference>
<evidence type="ECO:0000259" key="1">
    <source>
        <dbReference type="Pfam" id="PF04069"/>
    </source>
</evidence>
<dbReference type="SUPFAM" id="SSF53850">
    <property type="entry name" value="Periplasmic binding protein-like II"/>
    <property type="match status" value="1"/>
</dbReference>
<gene>
    <name evidence="2" type="ORF">FOMPIDRAFT_1016037</name>
</gene>
<protein>
    <recommendedName>
        <fullName evidence="1">ABC-type glycine betaine transport system substrate-binding domain-containing protein</fullName>
    </recommendedName>
</protein>
<evidence type="ECO:0000313" key="2">
    <source>
        <dbReference type="EMBL" id="EPT01308.1"/>
    </source>
</evidence>
<dbReference type="GO" id="GO:0022857">
    <property type="term" value="F:transmembrane transporter activity"/>
    <property type="evidence" value="ECO:0007669"/>
    <property type="project" value="InterPro"/>
</dbReference>
<dbReference type="AlphaFoldDB" id="S8E9K4"/>
<sequence>MPESLTVSQGVIDLTFHQVVAAVIRAVLAKHGVTVSEVVSKPHEQAFIDLREGRTQILVGWLPGSHETYLGPFRSDVLVVGEAEGAPAVYDPYCIWGVPDYVPEETVRSILDLAKPDVAAKFVRTVQGINPGAGISRFSKEIIAKYGLGLQFVEGDIPKCTQAFEDAYTRKEWVVVPLWHPQYLHAKYKIRALEDPDDLLRAHKPDAARVIVAKALAGRLSPETIDALRGLRITNEGVARMDYLHAVEGLTPDAAATKWIQESGLRL</sequence>
<accession>S8E9K4</accession>
<proteinExistence type="predicted"/>
<dbReference type="InParanoid" id="S8E9K4"/>
<keyword evidence="3" id="KW-1185">Reference proteome</keyword>
<dbReference type="Proteomes" id="UP000015241">
    <property type="component" value="Unassembled WGS sequence"/>
</dbReference>
<name>S8E9K4_FOMSC</name>
<evidence type="ECO:0000313" key="3">
    <source>
        <dbReference type="Proteomes" id="UP000015241"/>
    </source>
</evidence>
<dbReference type="Gene3D" id="3.40.190.100">
    <property type="entry name" value="Glycine betaine-binding periplasmic protein, domain 2"/>
    <property type="match status" value="1"/>
</dbReference>
<dbReference type="InterPro" id="IPR007210">
    <property type="entry name" value="ABC_Gly_betaine_transp_sub-bd"/>
</dbReference>